<dbReference type="EMBL" id="KT820662">
    <property type="protein sequence ID" value="ALH23221.1"/>
    <property type="molecule type" value="Genomic_DNA"/>
</dbReference>
<dbReference type="SUPFAM" id="SSF49899">
    <property type="entry name" value="Concanavalin A-like lectins/glucanases"/>
    <property type="match status" value="1"/>
</dbReference>
<reference evidence="2 3" key="1">
    <citation type="journal article" date="2015" name="Genome Announc.">
        <title>The 474-Kilobase-Pair Complete Genome Sequence of CeV-01B, a Virus Infecting Haptolina (Chrysochromulina) ericina (Prymnesiophyceae).</title>
        <authorList>
            <person name="Gallot-Lavallee L."/>
            <person name="Pagarete A."/>
            <person name="Legendre M."/>
            <person name="Santini S."/>
            <person name="Sandaa R.A."/>
            <person name="Himmelbauer H."/>
            <person name="Ogata H."/>
            <person name="Bratbak G."/>
            <person name="Claverie J.M."/>
        </authorList>
    </citation>
    <scope>NUCLEOTIDE SEQUENCE [LARGE SCALE GENOMIC DNA]</scope>
    <source>
        <strain evidence="2">CeV-01B</strain>
    </source>
</reference>
<dbReference type="Proteomes" id="UP000203826">
    <property type="component" value="Segment"/>
</dbReference>
<gene>
    <name evidence="2" type="ORF">ceV_315</name>
</gene>
<organism evidence="2 3">
    <name type="scientific">Chrysochromulina ericina virus CeV-01B</name>
    <dbReference type="NCBI Taxonomy" id="3070830"/>
    <lineage>
        <taxon>Viruses</taxon>
        <taxon>Varidnaviria</taxon>
        <taxon>Bamfordvirae</taxon>
        <taxon>Nucleocytoviricota</taxon>
        <taxon>Megaviricetes</taxon>
        <taxon>Imitervirales</taxon>
        <taxon>Mesomimiviridae</taxon>
        <taxon>Tethysvirus</taxon>
        <taxon>Tethysvirus raunefjordenense</taxon>
    </lineage>
</organism>
<proteinExistence type="predicted"/>
<evidence type="ECO:0000256" key="1">
    <source>
        <dbReference type="SAM" id="Phobius"/>
    </source>
</evidence>
<evidence type="ECO:0008006" key="4">
    <source>
        <dbReference type="Google" id="ProtNLM"/>
    </source>
</evidence>
<protein>
    <recommendedName>
        <fullName evidence="4">LamG domain-containing protein</fullName>
    </recommendedName>
</protein>
<accession>A0A0N9QXI4</accession>
<name>A0A0N9QXI4_9VIRU</name>
<dbReference type="KEGG" id="vg:26049182"/>
<dbReference type="Pfam" id="PF13385">
    <property type="entry name" value="Laminin_G_3"/>
    <property type="match status" value="1"/>
</dbReference>
<evidence type="ECO:0000313" key="2">
    <source>
        <dbReference type="EMBL" id="ALH23221.1"/>
    </source>
</evidence>
<dbReference type="InterPro" id="IPR013320">
    <property type="entry name" value="ConA-like_dom_sf"/>
</dbReference>
<keyword evidence="1" id="KW-0812">Transmembrane</keyword>
<keyword evidence="1" id="KW-0472">Membrane</keyword>
<keyword evidence="1" id="KW-1133">Transmembrane helix</keyword>
<evidence type="ECO:0000313" key="3">
    <source>
        <dbReference type="Proteomes" id="UP000203826"/>
    </source>
</evidence>
<dbReference type="Gene3D" id="2.60.120.200">
    <property type="match status" value="1"/>
</dbReference>
<sequence length="290" mass="32107">MAHFESFSNKKSMSGGANFLNSNGIVAKLGFLILVIFIFVVLLKAGTLILSYIFTPSSDPILLNGMKDGSALILVPVDPNQPNAVPILRSTDQRDGLVFTWSSWIFLKQPDLPNHGCAPGACPDQQQRWRHIYSKGSDTMGTNGMMQPNNAPGLYVSNDYRNLAVVMNTFDNPNEKIIIGDLPIGHWINVIIRQDQHRLDVFINGTLTRSTILNGVPNQNYDPVYMGLNGGFSGYLSQVQYFAYALGANKIQSIIAAGPNLRSIDGNLNNKDANYLSFRWFFPLQSSEMQ</sequence>
<feature type="transmembrane region" description="Helical" evidence="1">
    <location>
        <begin position="29"/>
        <end position="54"/>
    </location>
</feature>
<keyword evidence="3" id="KW-1185">Reference proteome</keyword>